<evidence type="ECO:0000313" key="2">
    <source>
        <dbReference type="Proteomes" id="UP001196413"/>
    </source>
</evidence>
<protein>
    <submittedName>
        <fullName evidence="1">Uncharacterized protein</fullName>
    </submittedName>
</protein>
<comment type="caution">
    <text evidence="1">The sequence shown here is derived from an EMBL/GenBank/DDBJ whole genome shotgun (WGS) entry which is preliminary data.</text>
</comment>
<accession>A0AAD5MZC7</accession>
<proteinExistence type="predicted"/>
<evidence type="ECO:0000313" key="1">
    <source>
        <dbReference type="EMBL" id="KAJ1353954.1"/>
    </source>
</evidence>
<name>A0AAD5MZC7_PARTN</name>
<gene>
    <name evidence="1" type="ORF">KIN20_010734</name>
</gene>
<feature type="non-terminal residue" evidence="1">
    <location>
        <position position="1"/>
    </location>
</feature>
<reference evidence="1" key="1">
    <citation type="submission" date="2021-06" db="EMBL/GenBank/DDBJ databases">
        <title>Parelaphostrongylus tenuis whole genome reference sequence.</title>
        <authorList>
            <person name="Garwood T.J."/>
            <person name="Larsen P.A."/>
            <person name="Fountain-Jones N.M."/>
            <person name="Garbe J.R."/>
            <person name="Macchietto M.G."/>
            <person name="Kania S.A."/>
            <person name="Gerhold R.W."/>
            <person name="Richards J.E."/>
            <person name="Wolf T.M."/>
        </authorList>
    </citation>
    <scope>NUCLEOTIDE SEQUENCE</scope>
    <source>
        <strain evidence="1">MNPRO001-30</strain>
        <tissue evidence="1">Meninges</tissue>
    </source>
</reference>
<sequence>MLMITQHESPFFALSFTCDPLTSSHKCSLELLVKRHFIYLRGSQLRQHCSQ</sequence>
<organism evidence="1 2">
    <name type="scientific">Parelaphostrongylus tenuis</name>
    <name type="common">Meningeal worm</name>
    <dbReference type="NCBI Taxonomy" id="148309"/>
    <lineage>
        <taxon>Eukaryota</taxon>
        <taxon>Metazoa</taxon>
        <taxon>Ecdysozoa</taxon>
        <taxon>Nematoda</taxon>
        <taxon>Chromadorea</taxon>
        <taxon>Rhabditida</taxon>
        <taxon>Rhabditina</taxon>
        <taxon>Rhabditomorpha</taxon>
        <taxon>Strongyloidea</taxon>
        <taxon>Metastrongylidae</taxon>
        <taxon>Parelaphostrongylus</taxon>
    </lineage>
</organism>
<dbReference type="EMBL" id="JAHQIW010001893">
    <property type="protein sequence ID" value="KAJ1353954.1"/>
    <property type="molecule type" value="Genomic_DNA"/>
</dbReference>
<keyword evidence="2" id="KW-1185">Reference proteome</keyword>
<dbReference type="Proteomes" id="UP001196413">
    <property type="component" value="Unassembled WGS sequence"/>
</dbReference>
<dbReference type="AlphaFoldDB" id="A0AAD5MZC7"/>